<dbReference type="AlphaFoldDB" id="A0A8S9YXP9"/>
<keyword evidence="2" id="KW-1185">Reference proteome</keyword>
<proteinExistence type="predicted"/>
<dbReference type="Proteomes" id="UP000822476">
    <property type="component" value="Unassembled WGS sequence"/>
</dbReference>
<dbReference type="EMBL" id="JTDE01000990">
    <property type="protein sequence ID" value="KAF7259889.1"/>
    <property type="molecule type" value="Genomic_DNA"/>
</dbReference>
<sequence>MFTRVYSRSFVFGSCLDLNQNVFVLSRQCDSCASSQLPTVVLCLSSPCINLTRFRCFEPLDCSEELC</sequence>
<evidence type="ECO:0000313" key="1">
    <source>
        <dbReference type="EMBL" id="KAF7259889.1"/>
    </source>
</evidence>
<accession>A0A8S9YXP9</accession>
<name>A0A8S9YXP9_9TREM</name>
<reference evidence="1" key="1">
    <citation type="submission" date="2019-07" db="EMBL/GenBank/DDBJ databases">
        <title>Annotation for the trematode Paragonimus miyazaki's.</title>
        <authorList>
            <person name="Choi Y.-J."/>
        </authorList>
    </citation>
    <scope>NUCLEOTIDE SEQUENCE</scope>
    <source>
        <strain evidence="1">Japan</strain>
    </source>
</reference>
<evidence type="ECO:0000313" key="2">
    <source>
        <dbReference type="Proteomes" id="UP000822476"/>
    </source>
</evidence>
<protein>
    <submittedName>
        <fullName evidence="1">Uncharacterized protein</fullName>
    </submittedName>
</protein>
<organism evidence="1 2">
    <name type="scientific">Paragonimus skrjabini miyazakii</name>
    <dbReference type="NCBI Taxonomy" id="59628"/>
    <lineage>
        <taxon>Eukaryota</taxon>
        <taxon>Metazoa</taxon>
        <taxon>Spiralia</taxon>
        <taxon>Lophotrochozoa</taxon>
        <taxon>Platyhelminthes</taxon>
        <taxon>Trematoda</taxon>
        <taxon>Digenea</taxon>
        <taxon>Plagiorchiida</taxon>
        <taxon>Troglotremata</taxon>
        <taxon>Troglotrematidae</taxon>
        <taxon>Paragonimus</taxon>
    </lineage>
</organism>
<gene>
    <name evidence="1" type="ORF">EG68_02941</name>
</gene>
<comment type="caution">
    <text evidence="1">The sequence shown here is derived from an EMBL/GenBank/DDBJ whole genome shotgun (WGS) entry which is preliminary data.</text>
</comment>